<comment type="caution">
    <text evidence="1">The sequence shown here is derived from an EMBL/GenBank/DDBJ whole genome shotgun (WGS) entry which is preliminary data.</text>
</comment>
<name>A0AAV7CHI2_ENGPU</name>
<organism evidence="1 2">
    <name type="scientific">Engystomops pustulosus</name>
    <name type="common">Tungara frog</name>
    <name type="synonym">Physalaemus pustulosus</name>
    <dbReference type="NCBI Taxonomy" id="76066"/>
    <lineage>
        <taxon>Eukaryota</taxon>
        <taxon>Metazoa</taxon>
        <taxon>Chordata</taxon>
        <taxon>Craniata</taxon>
        <taxon>Vertebrata</taxon>
        <taxon>Euteleostomi</taxon>
        <taxon>Amphibia</taxon>
        <taxon>Batrachia</taxon>
        <taxon>Anura</taxon>
        <taxon>Neobatrachia</taxon>
        <taxon>Hyloidea</taxon>
        <taxon>Leptodactylidae</taxon>
        <taxon>Leiuperinae</taxon>
        <taxon>Engystomops</taxon>
    </lineage>
</organism>
<reference evidence="1" key="1">
    <citation type="thesis" date="2020" institute="ProQuest LLC" country="789 East Eisenhower Parkway, Ann Arbor, MI, USA">
        <title>Comparative Genomics and Chromosome Evolution.</title>
        <authorList>
            <person name="Mudd A.B."/>
        </authorList>
    </citation>
    <scope>NUCLEOTIDE SEQUENCE</scope>
    <source>
        <strain evidence="1">237g6f4</strain>
        <tissue evidence="1">Blood</tissue>
    </source>
</reference>
<sequence length="91" mass="10118">MMHACGTGARKPVFHSFGATPVSCSEEMFINKDSHHALLCRCLTSLLGNDISKNTALCPANGKLLLDQEVMFCPLRTPLRLFIVMLWLIKI</sequence>
<proteinExistence type="predicted"/>
<accession>A0AAV7CHI2</accession>
<gene>
    <name evidence="1" type="ORF">GDO81_008757</name>
</gene>
<evidence type="ECO:0000313" key="2">
    <source>
        <dbReference type="Proteomes" id="UP000824782"/>
    </source>
</evidence>
<keyword evidence="2" id="KW-1185">Reference proteome</keyword>
<evidence type="ECO:0000313" key="1">
    <source>
        <dbReference type="EMBL" id="KAG8584261.1"/>
    </source>
</evidence>
<dbReference type="EMBL" id="WNYA01000003">
    <property type="protein sequence ID" value="KAG8584261.1"/>
    <property type="molecule type" value="Genomic_DNA"/>
</dbReference>
<protein>
    <submittedName>
        <fullName evidence="1">Uncharacterized protein</fullName>
    </submittedName>
</protein>
<dbReference type="AlphaFoldDB" id="A0AAV7CHI2"/>
<dbReference type="Proteomes" id="UP000824782">
    <property type="component" value="Unassembled WGS sequence"/>
</dbReference>